<evidence type="ECO:0000256" key="1">
    <source>
        <dbReference type="ARBA" id="ARBA00004377"/>
    </source>
</evidence>
<keyword evidence="7 8" id="KW-0472">Membrane</keyword>
<sequence>MRARTNQRQGGFTLIEVMVAILLMAVVSVIAWRGLDSVSRADSHLQASSEQTEELLRTLHQLERDVALRASVELMEPVPAGADAEAEAVDVPAALTVRSADSGTLRLDVIRSSATPGEGLQRVRWWLKGDTLYRAAAPARDRYPLPAPKTAWQCWSTSATCSCGSGIGTRAGASSAATARKTRQAWRSAWCGRHPRAKSVIARCWGRWNDYRVELDAAPVAAAEPARLRTAAQRP</sequence>
<dbReference type="AlphaFoldDB" id="A0A3G7TNU5"/>
<gene>
    <name evidence="9" type="ORF">C4K04_3135</name>
</gene>
<evidence type="ECO:0000256" key="7">
    <source>
        <dbReference type="ARBA" id="ARBA00023136"/>
    </source>
</evidence>
<dbReference type="PROSITE" id="PS00409">
    <property type="entry name" value="PROKAR_NTER_METHYL"/>
    <property type="match status" value="1"/>
</dbReference>
<evidence type="ECO:0000256" key="6">
    <source>
        <dbReference type="ARBA" id="ARBA00022989"/>
    </source>
</evidence>
<dbReference type="EMBL" id="CP027753">
    <property type="protein sequence ID" value="AZE48807.1"/>
    <property type="molecule type" value="Genomic_DNA"/>
</dbReference>
<dbReference type="GO" id="GO:0005886">
    <property type="term" value="C:plasma membrane"/>
    <property type="evidence" value="ECO:0007669"/>
    <property type="project" value="UniProtKB-SubCell"/>
</dbReference>
<protein>
    <submittedName>
        <fullName evidence="9">General secretion pathway protein J</fullName>
    </submittedName>
</protein>
<evidence type="ECO:0000256" key="5">
    <source>
        <dbReference type="ARBA" id="ARBA00022692"/>
    </source>
</evidence>
<feature type="transmembrane region" description="Helical" evidence="8">
    <location>
        <begin position="12"/>
        <end position="32"/>
    </location>
</feature>
<comment type="subcellular location">
    <subcellularLocation>
        <location evidence="1">Cell inner membrane</location>
        <topology evidence="1">Single-pass membrane protein</topology>
    </subcellularLocation>
</comment>
<dbReference type="PANTHER" id="PTHR39583:SF2">
    <property type="entry name" value="TYPE II SECRETION SYSTEM PROTEIN J"/>
    <property type="match status" value="1"/>
</dbReference>
<dbReference type="Proteomes" id="UP000268048">
    <property type="component" value="Chromosome"/>
</dbReference>
<organism evidence="9 10">
    <name type="scientific">Pseudomonas chlororaphis</name>
    <dbReference type="NCBI Taxonomy" id="587753"/>
    <lineage>
        <taxon>Bacteria</taxon>
        <taxon>Pseudomonadati</taxon>
        <taxon>Pseudomonadota</taxon>
        <taxon>Gammaproteobacteria</taxon>
        <taxon>Pseudomonadales</taxon>
        <taxon>Pseudomonadaceae</taxon>
        <taxon>Pseudomonas</taxon>
    </lineage>
</organism>
<dbReference type="GO" id="GO:0015628">
    <property type="term" value="P:protein secretion by the type II secretion system"/>
    <property type="evidence" value="ECO:0007669"/>
    <property type="project" value="TreeGrafter"/>
</dbReference>
<keyword evidence="4" id="KW-0997">Cell inner membrane</keyword>
<evidence type="ECO:0000256" key="4">
    <source>
        <dbReference type="ARBA" id="ARBA00022519"/>
    </source>
</evidence>
<evidence type="ECO:0000256" key="3">
    <source>
        <dbReference type="ARBA" id="ARBA00022481"/>
    </source>
</evidence>
<evidence type="ECO:0000256" key="2">
    <source>
        <dbReference type="ARBA" id="ARBA00022475"/>
    </source>
</evidence>
<evidence type="ECO:0000313" key="9">
    <source>
        <dbReference type="EMBL" id="AZE48807.1"/>
    </source>
</evidence>
<proteinExistence type="predicted"/>
<keyword evidence="5 8" id="KW-0812">Transmembrane</keyword>
<dbReference type="SUPFAM" id="SSF54523">
    <property type="entry name" value="Pili subunits"/>
    <property type="match status" value="1"/>
</dbReference>
<reference evidence="9 10" key="1">
    <citation type="submission" date="2018-03" db="EMBL/GenBank/DDBJ databases">
        <title>Diversity of phytobeneficial traits revealed by whole-genome analysis of worldwide-isolated phenazine-producing Pseudomonas spp.</title>
        <authorList>
            <person name="Biessy A."/>
            <person name="Novinscak A."/>
            <person name="Blom J."/>
            <person name="Leger G."/>
            <person name="Thomashow L.S."/>
            <person name="Cazorla F.M."/>
            <person name="Josic D."/>
            <person name="Filion M."/>
        </authorList>
    </citation>
    <scope>NUCLEOTIDE SEQUENCE [LARGE SCALE GENOMIC DNA]</scope>
    <source>
        <strain evidence="9 10">B25</strain>
    </source>
</reference>
<dbReference type="InterPro" id="IPR045584">
    <property type="entry name" value="Pilin-like"/>
</dbReference>
<accession>A0A3G7TNU5</accession>
<dbReference type="NCBIfam" id="TIGR02532">
    <property type="entry name" value="IV_pilin_GFxxxE"/>
    <property type="match status" value="1"/>
</dbReference>
<dbReference type="InterPro" id="IPR051621">
    <property type="entry name" value="T2SS_protein_J"/>
</dbReference>
<keyword evidence="6 8" id="KW-1133">Transmembrane helix</keyword>
<keyword evidence="3" id="KW-0488">Methylation</keyword>
<keyword evidence="2" id="KW-1003">Cell membrane</keyword>
<name>A0A3G7TNU5_9PSED</name>
<evidence type="ECO:0000313" key="10">
    <source>
        <dbReference type="Proteomes" id="UP000268048"/>
    </source>
</evidence>
<evidence type="ECO:0000256" key="8">
    <source>
        <dbReference type="SAM" id="Phobius"/>
    </source>
</evidence>
<dbReference type="Pfam" id="PF07963">
    <property type="entry name" value="N_methyl"/>
    <property type="match status" value="1"/>
</dbReference>
<dbReference type="PANTHER" id="PTHR39583">
    <property type="entry name" value="TYPE II SECRETION SYSTEM PROTEIN J-RELATED"/>
    <property type="match status" value="1"/>
</dbReference>
<dbReference type="InterPro" id="IPR012902">
    <property type="entry name" value="N_methyl_site"/>
</dbReference>